<protein>
    <recommendedName>
        <fullName evidence="2">Alpha/beta hydrolase</fullName>
    </recommendedName>
</protein>
<dbReference type="InterPro" id="IPR010662">
    <property type="entry name" value="RBBP9/YdeN"/>
</dbReference>
<dbReference type="InterPro" id="IPR029058">
    <property type="entry name" value="AB_hydrolase_fold"/>
</dbReference>
<dbReference type="Pfam" id="PF06821">
    <property type="entry name" value="Ser_hydrolase"/>
    <property type="match status" value="1"/>
</dbReference>
<proteinExistence type="predicted"/>
<evidence type="ECO:0008006" key="2">
    <source>
        <dbReference type="Google" id="ProtNLM"/>
    </source>
</evidence>
<organism evidence="1">
    <name type="scientific">freshwater sediment metagenome</name>
    <dbReference type="NCBI Taxonomy" id="556182"/>
    <lineage>
        <taxon>unclassified sequences</taxon>
        <taxon>metagenomes</taxon>
        <taxon>ecological metagenomes</taxon>
    </lineage>
</organism>
<gene>
    <name evidence="1" type="ORF">AMST5_03848</name>
</gene>
<dbReference type="AlphaFoldDB" id="A0AA48RAR1"/>
<dbReference type="Gene3D" id="3.40.50.1820">
    <property type="entry name" value="alpha/beta hydrolase"/>
    <property type="match status" value="1"/>
</dbReference>
<name>A0AA48RAR1_9ZZZZ</name>
<sequence length="182" mass="19945">MRAAEANILIIPGYLDSGPEHWQSRWEKKLSTARRVVQRDFARPDRVEWVETIRREILNSEKPAVLVAHSLGTIAALYAAQQLRERIAGAFLVAPPSETVLRELPGVDRAFLPIPRSPLPFPAVVVASGNDPYAEALFARRLAEDIGAHFIDAGGAGHINVDSGHGPWPEGSLAFAHFMAKL</sequence>
<dbReference type="SUPFAM" id="SSF53474">
    <property type="entry name" value="alpha/beta-Hydrolases"/>
    <property type="match status" value="1"/>
</dbReference>
<dbReference type="EMBL" id="OY288114">
    <property type="protein sequence ID" value="CAJ0888087.1"/>
    <property type="molecule type" value="Genomic_DNA"/>
</dbReference>
<accession>A0AA48RAR1</accession>
<dbReference type="GO" id="GO:0016787">
    <property type="term" value="F:hydrolase activity"/>
    <property type="evidence" value="ECO:0007669"/>
    <property type="project" value="InterPro"/>
</dbReference>
<evidence type="ECO:0000313" key="1">
    <source>
        <dbReference type="EMBL" id="CAJ0888087.1"/>
    </source>
</evidence>
<reference evidence="1" key="1">
    <citation type="submission" date="2023-07" db="EMBL/GenBank/DDBJ databases">
        <authorList>
            <person name="Pelsma A.J. K."/>
        </authorList>
    </citation>
    <scope>NUCLEOTIDE SEQUENCE</scope>
</reference>